<protein>
    <recommendedName>
        <fullName evidence="4">Amidoligase enzyme</fullName>
    </recommendedName>
</protein>
<reference evidence="2 3" key="1">
    <citation type="submission" date="2007-06" db="EMBL/GenBank/DDBJ databases">
        <title>The Genome Sequence of Coccidioides posadasii RMSCC_3488.</title>
        <authorList>
            <consortium name="Coccidioides Genome Resources Consortium"/>
            <consortium name="The Broad Institute Genome Sequencing Platform"/>
            <person name="Henn M.R."/>
            <person name="Sykes S."/>
            <person name="Young S."/>
            <person name="Jaffe D."/>
            <person name="Berlin A."/>
            <person name="Alvarez P."/>
            <person name="Butler J."/>
            <person name="Gnerre S."/>
            <person name="Grabherr M."/>
            <person name="Mauceli E."/>
            <person name="Brockman W."/>
            <person name="Kodira C."/>
            <person name="Alvarado L."/>
            <person name="Zeng Q."/>
            <person name="Crawford M."/>
            <person name="Antoine C."/>
            <person name="Devon K."/>
            <person name="Galgiani J."/>
            <person name="Orsborn K."/>
            <person name="Lewis M.L."/>
            <person name="Nusbaum C."/>
            <person name="Galagan J."/>
            <person name="Birren B."/>
        </authorList>
    </citation>
    <scope>NUCLEOTIDE SEQUENCE [LARGE SCALE GENOMIC DNA]</scope>
    <source>
        <strain evidence="2 3">RMSCC 3488</strain>
    </source>
</reference>
<dbReference type="VEuPathDB" id="FungiDB:CPAG_02519"/>
<dbReference type="InterPro" id="IPR022025">
    <property type="entry name" value="Amidoligase_2"/>
</dbReference>
<dbReference type="OrthoDB" id="412402at2759"/>
<reference evidence="3" key="3">
    <citation type="journal article" date="2010" name="Genome Res.">
        <title>Population genomic sequencing of Coccidioides fungi reveals recent hybridization and transposon control.</title>
        <authorList>
            <person name="Neafsey D.E."/>
            <person name="Barker B.M."/>
            <person name="Sharpton T.J."/>
            <person name="Stajich J.E."/>
            <person name="Park D.J."/>
            <person name="Whiston E."/>
            <person name="Hung C.-Y."/>
            <person name="McMahan C."/>
            <person name="White J."/>
            <person name="Sykes S."/>
            <person name="Heiman D."/>
            <person name="Young S."/>
            <person name="Zeng Q."/>
            <person name="Abouelleil A."/>
            <person name="Aftuck L."/>
            <person name="Bessette D."/>
            <person name="Brown A."/>
            <person name="FitzGerald M."/>
            <person name="Lui A."/>
            <person name="Macdonald J.P."/>
            <person name="Priest M."/>
            <person name="Orbach M.J."/>
            <person name="Galgiani J.N."/>
            <person name="Kirkland T.N."/>
            <person name="Cole G.T."/>
            <person name="Birren B.W."/>
            <person name="Henn M.R."/>
            <person name="Taylor J.W."/>
            <person name="Rounsley S.D."/>
        </authorList>
    </citation>
    <scope>NUCLEOTIDE SEQUENCE [LARGE SCALE GENOMIC DNA]</scope>
    <source>
        <strain evidence="3">RMSCC 3488</strain>
    </source>
</reference>
<proteinExistence type="predicted"/>
<feature type="region of interest" description="Disordered" evidence="1">
    <location>
        <begin position="357"/>
        <end position="381"/>
    </location>
</feature>
<sequence>MMRGPAQNGLGSTLTFGLEVEFFAAMKATTFNRFPNATIASLLGDRLRLVRLHGPDGTGVGIRVEDDDDDDSSNSDAIDYSFWNLTTDKTAAPNYPEWFECYETQPIEIISPPYRIYSPLWEHDIQRIFNSRSGQYNPIPWRELRMYFEQNSTTGLHVHIGNGTDPDSAFSFHTVRNLAMILLVYEPELDKLLDTSPSWNRMLNEPVYMQCITSVNSPHFQPPNLPPKSPRALMALHLLNTCPDIKSIINVMNPRLPAPSNPRDARYYKYNFTPLLDSLDAPARNMINHDDNNNDNIFPKRKLPTIEFRQQPGTLDPDTMVHWIRFLGAMVDFSGRIGIQTLIEFLGLEEWRLDGANPATAGSDSEDPPSPTYTQHVPTYSTASPPSLSAFSLLSGLQPVGSLSRLLTAMETAHIPLDPDTTRFWRRKYAQIQSFNKSPPQNTRRNNAQSYNL</sequence>
<evidence type="ECO:0008006" key="4">
    <source>
        <dbReference type="Google" id="ProtNLM"/>
    </source>
</evidence>
<dbReference type="PANTHER" id="PTHR36847">
    <property type="entry name" value="AMIDOLIGASE ENZYME"/>
    <property type="match status" value="1"/>
</dbReference>
<dbReference type="Pfam" id="PF12224">
    <property type="entry name" value="Amidoligase_2"/>
    <property type="match status" value="1"/>
</dbReference>
<dbReference type="PANTHER" id="PTHR36847:SF1">
    <property type="entry name" value="AMIDOLIGASE ENZYME"/>
    <property type="match status" value="1"/>
</dbReference>
<evidence type="ECO:0000256" key="1">
    <source>
        <dbReference type="SAM" id="MobiDB-lite"/>
    </source>
</evidence>
<evidence type="ECO:0000313" key="2">
    <source>
        <dbReference type="EMBL" id="KMM66179.1"/>
    </source>
</evidence>
<reference evidence="3" key="2">
    <citation type="journal article" date="2009" name="Genome Res.">
        <title>Comparative genomic analyses of the human fungal pathogens Coccidioides and their relatives.</title>
        <authorList>
            <person name="Sharpton T.J."/>
            <person name="Stajich J.E."/>
            <person name="Rounsley S.D."/>
            <person name="Gardner M.J."/>
            <person name="Wortman J.R."/>
            <person name="Jordar V.S."/>
            <person name="Maiti R."/>
            <person name="Kodira C.D."/>
            <person name="Neafsey D.E."/>
            <person name="Zeng Q."/>
            <person name="Hung C.-Y."/>
            <person name="McMahan C."/>
            <person name="Muszewska A."/>
            <person name="Grynberg M."/>
            <person name="Mandel M.A."/>
            <person name="Kellner E.M."/>
            <person name="Barker B.M."/>
            <person name="Galgiani J.N."/>
            <person name="Orbach M.J."/>
            <person name="Kirkland T.N."/>
            <person name="Cole G.T."/>
            <person name="Henn M.R."/>
            <person name="Birren B.W."/>
            <person name="Taylor J.W."/>
        </authorList>
    </citation>
    <scope>NUCLEOTIDE SEQUENCE [LARGE SCALE GENOMIC DNA]</scope>
    <source>
        <strain evidence="3">RMSCC 3488</strain>
    </source>
</reference>
<dbReference type="AlphaFoldDB" id="A0A0J6FB74"/>
<organism evidence="2 3">
    <name type="scientific">Coccidioides posadasii RMSCC 3488</name>
    <dbReference type="NCBI Taxonomy" id="454284"/>
    <lineage>
        <taxon>Eukaryota</taxon>
        <taxon>Fungi</taxon>
        <taxon>Dikarya</taxon>
        <taxon>Ascomycota</taxon>
        <taxon>Pezizomycotina</taxon>
        <taxon>Eurotiomycetes</taxon>
        <taxon>Eurotiomycetidae</taxon>
        <taxon>Onygenales</taxon>
        <taxon>Onygenaceae</taxon>
        <taxon>Coccidioides</taxon>
    </lineage>
</organism>
<name>A0A0J6FB74_COCPO</name>
<accession>A0A0J6FB74</accession>
<gene>
    <name evidence="2" type="ORF">CPAG_02519</name>
</gene>
<dbReference type="Proteomes" id="UP000054567">
    <property type="component" value="Unassembled WGS sequence"/>
</dbReference>
<dbReference type="EMBL" id="DS268109">
    <property type="protein sequence ID" value="KMM66179.1"/>
    <property type="molecule type" value="Genomic_DNA"/>
</dbReference>
<evidence type="ECO:0000313" key="3">
    <source>
        <dbReference type="Proteomes" id="UP000054567"/>
    </source>
</evidence>